<reference evidence="1 2" key="1">
    <citation type="submission" date="2018-12" db="EMBL/GenBank/DDBJ databases">
        <authorList>
            <consortium name="Pathogen Informatics"/>
        </authorList>
    </citation>
    <scope>NUCLEOTIDE SEQUENCE [LARGE SCALE GENOMIC DNA]</scope>
    <source>
        <strain evidence="1 2">NCTC10783</strain>
    </source>
</reference>
<dbReference type="EMBL" id="LR134300">
    <property type="protein sequence ID" value="VEE47722.1"/>
    <property type="molecule type" value="Genomic_DNA"/>
</dbReference>
<sequence>MAQLRMINEPGLVEQVQSSLYEAGMISLTEVRDCISNPRIRDFYVRDLDASGLPLAGISALSEICSGLLIPDTDLGENPRRERGV</sequence>
<organism evidence="1 2">
    <name type="scientific">Pseudomonas fluorescens</name>
    <dbReference type="NCBI Taxonomy" id="294"/>
    <lineage>
        <taxon>Bacteria</taxon>
        <taxon>Pseudomonadati</taxon>
        <taxon>Pseudomonadota</taxon>
        <taxon>Gammaproteobacteria</taxon>
        <taxon>Pseudomonadales</taxon>
        <taxon>Pseudomonadaceae</taxon>
        <taxon>Pseudomonas</taxon>
    </lineage>
</organism>
<evidence type="ECO:0000313" key="1">
    <source>
        <dbReference type="EMBL" id="VEE47722.1"/>
    </source>
</evidence>
<gene>
    <name evidence="1" type="ORF">NCTC10783_03615</name>
</gene>
<proteinExistence type="predicted"/>
<name>A0A448BQZ8_PSEFL</name>
<evidence type="ECO:0000313" key="2">
    <source>
        <dbReference type="Proteomes" id="UP000278078"/>
    </source>
</evidence>
<dbReference type="Proteomes" id="UP000278078">
    <property type="component" value="Chromosome"/>
</dbReference>
<protein>
    <submittedName>
        <fullName evidence="1">Uncharacterized protein</fullName>
    </submittedName>
</protein>
<accession>A0A448BQZ8</accession>
<dbReference type="AlphaFoldDB" id="A0A448BQZ8"/>